<feature type="domain" description="Transposase IS66 C-terminal" evidence="3">
    <location>
        <begin position="111"/>
        <end position="149"/>
    </location>
</feature>
<gene>
    <name evidence="4" type="ORF">U1T56_19890</name>
</gene>
<dbReference type="EMBL" id="JBBLZC010000027">
    <property type="protein sequence ID" value="MEK0085420.1"/>
    <property type="molecule type" value="Genomic_DNA"/>
</dbReference>
<feature type="region of interest" description="Disordered" evidence="1">
    <location>
        <begin position="185"/>
        <end position="204"/>
    </location>
</feature>
<name>A0ABU8XW45_9PROT</name>
<evidence type="ECO:0000259" key="2">
    <source>
        <dbReference type="Pfam" id="PF03050"/>
    </source>
</evidence>
<feature type="domain" description="Transposase IS66 central" evidence="2">
    <location>
        <begin position="24"/>
        <end position="103"/>
    </location>
</feature>
<dbReference type="Proteomes" id="UP001375743">
    <property type="component" value="Unassembled WGS sequence"/>
</dbReference>
<dbReference type="Pfam" id="PF03050">
    <property type="entry name" value="DDE_Tnp_IS66"/>
    <property type="match status" value="1"/>
</dbReference>
<keyword evidence="5" id="KW-1185">Reference proteome</keyword>
<evidence type="ECO:0000256" key="1">
    <source>
        <dbReference type="SAM" id="MobiDB-lite"/>
    </source>
</evidence>
<dbReference type="InterPro" id="IPR052344">
    <property type="entry name" value="Transposase-related"/>
</dbReference>
<dbReference type="Pfam" id="PF13817">
    <property type="entry name" value="DDE_Tnp_IS66_C"/>
    <property type="match status" value="1"/>
</dbReference>
<sequence>MRSSIGSRPKSRVRRPSGSAPYGRSARSPLVLAFGAWLTAARAKLSPKSRAGEELAYFAHHWEGLQVFLDDGRVEIDTNAVGNRIPLVFTRKNALFAGHDEGAGNWGRIASLIETAKRNGVDPVAYLTVILGAIARSHPKSRLDELLPWAVKPKGTDDPEAAYIGTVWSTHHTCSCRNRRPITSRCAMPRPASPRSGSERGRRRMPCFLRSEGSEAVAQVRHEVVAGIAAELLAELVGCIERESLA</sequence>
<evidence type="ECO:0000259" key="3">
    <source>
        <dbReference type="Pfam" id="PF13817"/>
    </source>
</evidence>
<dbReference type="InterPro" id="IPR039552">
    <property type="entry name" value="IS66_C"/>
</dbReference>
<dbReference type="PANTHER" id="PTHR33678">
    <property type="entry name" value="BLL1576 PROTEIN"/>
    <property type="match status" value="1"/>
</dbReference>
<evidence type="ECO:0000313" key="4">
    <source>
        <dbReference type="EMBL" id="MEK0085420.1"/>
    </source>
</evidence>
<dbReference type="InterPro" id="IPR004291">
    <property type="entry name" value="Transposase_IS66_central"/>
</dbReference>
<accession>A0ABU8XW45</accession>
<evidence type="ECO:0000313" key="5">
    <source>
        <dbReference type="Proteomes" id="UP001375743"/>
    </source>
</evidence>
<reference evidence="4 5" key="1">
    <citation type="submission" date="2024-01" db="EMBL/GenBank/DDBJ databases">
        <title>Multi-omics insights into the function and evolution of sodium benzoate biodegradation pathways in Benzoatithermus flavus gen. nov., sp. nov. from hot spring.</title>
        <authorList>
            <person name="Hu C.-J."/>
            <person name="Li W.-J."/>
        </authorList>
    </citation>
    <scope>NUCLEOTIDE SEQUENCE [LARGE SCALE GENOMIC DNA]</scope>
    <source>
        <strain evidence="4 5">SYSU G07066</strain>
    </source>
</reference>
<dbReference type="PANTHER" id="PTHR33678:SF1">
    <property type="entry name" value="BLL1576 PROTEIN"/>
    <property type="match status" value="1"/>
</dbReference>
<protein>
    <submittedName>
        <fullName evidence="4">Transposase domain-containing protein</fullName>
    </submittedName>
</protein>
<proteinExistence type="predicted"/>
<organism evidence="4 5">
    <name type="scientific">Benzoatithermus flavus</name>
    <dbReference type="NCBI Taxonomy" id="3108223"/>
    <lineage>
        <taxon>Bacteria</taxon>
        <taxon>Pseudomonadati</taxon>
        <taxon>Pseudomonadota</taxon>
        <taxon>Alphaproteobacteria</taxon>
        <taxon>Geminicoccales</taxon>
        <taxon>Geminicoccaceae</taxon>
        <taxon>Benzoatithermus</taxon>
    </lineage>
</organism>
<comment type="caution">
    <text evidence="4">The sequence shown here is derived from an EMBL/GenBank/DDBJ whole genome shotgun (WGS) entry which is preliminary data.</text>
</comment>
<feature type="region of interest" description="Disordered" evidence="1">
    <location>
        <begin position="1"/>
        <end position="24"/>
    </location>
</feature>